<dbReference type="EMBL" id="LJJB01000007">
    <property type="protein sequence ID" value="KQL48741.1"/>
    <property type="molecule type" value="Genomic_DNA"/>
</dbReference>
<dbReference type="PANTHER" id="PTHR21047">
    <property type="entry name" value="DTDP-6-DEOXY-D-GLUCOSE-3,5 EPIMERASE"/>
    <property type="match status" value="1"/>
</dbReference>
<sequence>MIIQQTKLVDCYEIIPDIYHDERGRLTKTFHQDTFAAHKLQTRFVEQYYSSSRKKVLRGLHFQLPPHQHVKLVTCLFGIIVDAVVDLRVGSPTYGQFALFDLRAEKGNMVYVPEGMAHGFYVVSESAIVVNNASSVYSPEYDCGIRWDSVGIPWEDEHPVLSQKDSSLVPFPLFQSPFVYEK</sequence>
<dbReference type="SUPFAM" id="SSF51182">
    <property type="entry name" value="RmlC-like cupins"/>
    <property type="match status" value="1"/>
</dbReference>
<gene>
    <name evidence="1" type="ORF">AN963_02780</name>
</gene>
<dbReference type="InterPro" id="IPR000888">
    <property type="entry name" value="RmlC-like"/>
</dbReference>
<dbReference type="InterPro" id="IPR014710">
    <property type="entry name" value="RmlC-like_jellyroll"/>
</dbReference>
<protein>
    <submittedName>
        <fullName evidence="1">dTDP-4-dehydrorhamnose 3,5-epimerase</fullName>
    </submittedName>
</protein>
<dbReference type="Proteomes" id="UP000051063">
    <property type="component" value="Unassembled WGS sequence"/>
</dbReference>
<evidence type="ECO:0000313" key="2">
    <source>
        <dbReference type="Proteomes" id="UP000051063"/>
    </source>
</evidence>
<dbReference type="RefSeq" id="WP_055743033.1">
    <property type="nucleotide sequence ID" value="NZ_LJJB01000007.1"/>
</dbReference>
<dbReference type="Pfam" id="PF00908">
    <property type="entry name" value="dTDP_sugar_isom"/>
    <property type="match status" value="1"/>
</dbReference>
<accession>A0ABR5NB19</accession>
<dbReference type="PANTHER" id="PTHR21047:SF2">
    <property type="entry name" value="THYMIDINE DIPHOSPHO-4-KETO-RHAMNOSE 3,5-EPIMERASE"/>
    <property type="match status" value="1"/>
</dbReference>
<organism evidence="1 2">
    <name type="scientific">Brevibacillus choshinensis</name>
    <dbReference type="NCBI Taxonomy" id="54911"/>
    <lineage>
        <taxon>Bacteria</taxon>
        <taxon>Bacillati</taxon>
        <taxon>Bacillota</taxon>
        <taxon>Bacilli</taxon>
        <taxon>Bacillales</taxon>
        <taxon>Paenibacillaceae</taxon>
        <taxon>Brevibacillus</taxon>
    </lineage>
</organism>
<reference evidence="1 2" key="1">
    <citation type="submission" date="2015-09" db="EMBL/GenBank/DDBJ databases">
        <title>Genome sequencing project for genomic taxonomy and phylogenomics of Bacillus-like bacteria.</title>
        <authorList>
            <person name="Liu B."/>
            <person name="Wang J."/>
            <person name="Zhu Y."/>
            <person name="Liu G."/>
            <person name="Chen Q."/>
            <person name="Chen Z."/>
            <person name="Lan J."/>
            <person name="Che J."/>
            <person name="Ge C."/>
            <person name="Shi H."/>
            <person name="Pan Z."/>
            <person name="Liu X."/>
        </authorList>
    </citation>
    <scope>NUCLEOTIDE SEQUENCE [LARGE SCALE GENOMIC DNA]</scope>
    <source>
        <strain evidence="1 2">DSM 8552</strain>
    </source>
</reference>
<keyword evidence="2" id="KW-1185">Reference proteome</keyword>
<dbReference type="InterPro" id="IPR011051">
    <property type="entry name" value="RmlC_Cupin_sf"/>
</dbReference>
<comment type="caution">
    <text evidence="1">The sequence shown here is derived from an EMBL/GenBank/DDBJ whole genome shotgun (WGS) entry which is preliminary data.</text>
</comment>
<evidence type="ECO:0000313" key="1">
    <source>
        <dbReference type="EMBL" id="KQL48741.1"/>
    </source>
</evidence>
<dbReference type="Gene3D" id="2.60.120.10">
    <property type="entry name" value="Jelly Rolls"/>
    <property type="match status" value="1"/>
</dbReference>
<name>A0ABR5NB19_BRECH</name>
<dbReference type="CDD" id="cd00438">
    <property type="entry name" value="cupin_RmlC"/>
    <property type="match status" value="1"/>
</dbReference>
<proteinExistence type="predicted"/>